<dbReference type="EMBL" id="REGN01000351">
    <property type="protein sequence ID" value="RNA42573.1"/>
    <property type="molecule type" value="Genomic_DNA"/>
</dbReference>
<name>A0A3M7T3H5_BRAPC</name>
<evidence type="ECO:0000313" key="2">
    <source>
        <dbReference type="EMBL" id="RNA42573.1"/>
    </source>
</evidence>
<dbReference type="AlphaFoldDB" id="A0A3M7T3H5"/>
<dbReference type="Proteomes" id="UP000276133">
    <property type="component" value="Unassembled WGS sequence"/>
</dbReference>
<organism evidence="2 3">
    <name type="scientific">Brachionus plicatilis</name>
    <name type="common">Marine rotifer</name>
    <name type="synonym">Brachionus muelleri</name>
    <dbReference type="NCBI Taxonomy" id="10195"/>
    <lineage>
        <taxon>Eukaryota</taxon>
        <taxon>Metazoa</taxon>
        <taxon>Spiralia</taxon>
        <taxon>Gnathifera</taxon>
        <taxon>Rotifera</taxon>
        <taxon>Eurotatoria</taxon>
        <taxon>Monogononta</taxon>
        <taxon>Pseudotrocha</taxon>
        <taxon>Ploima</taxon>
        <taxon>Brachionidae</taxon>
        <taxon>Brachionus</taxon>
    </lineage>
</organism>
<reference evidence="2 3" key="1">
    <citation type="journal article" date="2018" name="Sci. Rep.">
        <title>Genomic signatures of local adaptation to the degree of environmental predictability in rotifers.</title>
        <authorList>
            <person name="Franch-Gras L."/>
            <person name="Hahn C."/>
            <person name="Garcia-Roger E.M."/>
            <person name="Carmona M.J."/>
            <person name="Serra M."/>
            <person name="Gomez A."/>
        </authorList>
    </citation>
    <scope>NUCLEOTIDE SEQUENCE [LARGE SCALE GENOMIC DNA]</scope>
    <source>
        <strain evidence="2">HYR1</strain>
    </source>
</reference>
<keyword evidence="1" id="KW-0812">Transmembrane</keyword>
<proteinExistence type="predicted"/>
<comment type="caution">
    <text evidence="2">The sequence shown here is derived from an EMBL/GenBank/DDBJ whole genome shotgun (WGS) entry which is preliminary data.</text>
</comment>
<keyword evidence="1" id="KW-1133">Transmembrane helix</keyword>
<protein>
    <submittedName>
        <fullName evidence="2">Uncharacterized protein</fullName>
    </submittedName>
</protein>
<evidence type="ECO:0000256" key="1">
    <source>
        <dbReference type="SAM" id="Phobius"/>
    </source>
</evidence>
<keyword evidence="3" id="KW-1185">Reference proteome</keyword>
<accession>A0A3M7T3H5</accession>
<evidence type="ECO:0000313" key="3">
    <source>
        <dbReference type="Proteomes" id="UP000276133"/>
    </source>
</evidence>
<gene>
    <name evidence="2" type="ORF">BpHYR1_017151</name>
</gene>
<feature type="transmembrane region" description="Helical" evidence="1">
    <location>
        <begin position="164"/>
        <end position="186"/>
    </location>
</feature>
<keyword evidence="1" id="KW-0472">Membrane</keyword>
<sequence length="204" mass="23360">MTQKIIFSQIENVKTQVLKCLYSLFNLELTAAEAHVFRQNENIFGKNITLLNQIKLTHINLGELIFPVRPNNSPSPYTSFDAIWQKEQIFTSESFGFGFFGAVFSLGTTNLYLPASSSSLNTRPNVDLVEFFYLFSEQLDRLWSLVCCRYSLELCETKKNQKNFLPIFLFFKFFVLAFLSLFLVLAGSSICRSFSFLPASSSKK</sequence>